<feature type="domain" description="Serine aminopeptidase S33" evidence="1">
    <location>
        <begin position="30"/>
        <end position="276"/>
    </location>
</feature>
<dbReference type="EMBL" id="JADQDF010000001">
    <property type="protein sequence ID" value="MBW0126093.1"/>
    <property type="molecule type" value="Genomic_DNA"/>
</dbReference>
<proteinExistence type="predicted"/>
<sequence>MTSTTSPVRFTVTGRDGTPVTAYRWDPAGPPRAVVQLTHGMGEHVLRYGPFAHALVDAGFAVQGQDHRGHGATAGSDAALGAVGTDGWNGLVDDIGVLVEHGRAEHPGVPVVLFAHSMGSFAAQQWVLDNADRIDGLVLSGTAAIDLLEPALDLDQPMDLAAFNAPFAPARTDYDWLSRDEAQVDAYVADPHCGFGVDVDGVKAMFGRAHDVADPARLAEIRKDLPVLVTVGEDDPVNGRLALVHALVGRLAEAGLTDVTLRTWPGARHEILNETNRDEVVADVLAWIERVVGPTA</sequence>
<comment type="caution">
    <text evidence="2">The sequence shown here is derived from an EMBL/GenBank/DDBJ whole genome shotgun (WGS) entry which is preliminary data.</text>
</comment>
<accession>A0ABS6U1G9</accession>
<name>A0ABS6U1G9_9PSEU</name>
<organism evidence="2 3">
    <name type="scientific">Pseudonocardia oceani</name>
    <dbReference type="NCBI Taxonomy" id="2792013"/>
    <lineage>
        <taxon>Bacteria</taxon>
        <taxon>Bacillati</taxon>
        <taxon>Actinomycetota</taxon>
        <taxon>Actinomycetes</taxon>
        <taxon>Pseudonocardiales</taxon>
        <taxon>Pseudonocardiaceae</taxon>
        <taxon>Pseudonocardia</taxon>
    </lineage>
</organism>
<gene>
    <name evidence="2" type="ORF">I4I82_00080</name>
</gene>
<dbReference type="Proteomes" id="UP000694300">
    <property type="component" value="Unassembled WGS sequence"/>
</dbReference>
<dbReference type="InterPro" id="IPR051044">
    <property type="entry name" value="MAG_DAG_Lipase"/>
</dbReference>
<evidence type="ECO:0000313" key="3">
    <source>
        <dbReference type="Proteomes" id="UP000694300"/>
    </source>
</evidence>
<evidence type="ECO:0000259" key="1">
    <source>
        <dbReference type="Pfam" id="PF12146"/>
    </source>
</evidence>
<keyword evidence="2" id="KW-0378">Hydrolase</keyword>
<dbReference type="PANTHER" id="PTHR11614">
    <property type="entry name" value="PHOSPHOLIPASE-RELATED"/>
    <property type="match status" value="1"/>
</dbReference>
<dbReference type="InterPro" id="IPR022742">
    <property type="entry name" value="Hydrolase_4"/>
</dbReference>
<dbReference type="Pfam" id="PF12146">
    <property type="entry name" value="Hydrolase_4"/>
    <property type="match status" value="1"/>
</dbReference>
<keyword evidence="3" id="KW-1185">Reference proteome</keyword>
<dbReference type="RefSeq" id="WP_218593470.1">
    <property type="nucleotide sequence ID" value="NZ_JADQDE010000321.1"/>
</dbReference>
<reference evidence="2 3" key="1">
    <citation type="submission" date="2020-11" db="EMBL/GenBank/DDBJ databases">
        <title>Pseudonocardia abyssalis sp. nov. and Pseudonocardia oceani sp. nov., description and phylogenomic analysis of two novel actinomycetes isolated from the deep Southern Ocean.</title>
        <authorList>
            <person name="Parra J."/>
        </authorList>
    </citation>
    <scope>NUCLEOTIDE SEQUENCE [LARGE SCALE GENOMIC DNA]</scope>
    <source>
        <strain evidence="3">KRD185</strain>
    </source>
</reference>
<evidence type="ECO:0000313" key="2">
    <source>
        <dbReference type="EMBL" id="MBW0126093.1"/>
    </source>
</evidence>
<protein>
    <submittedName>
        <fullName evidence="2">Alpha/beta hydrolase</fullName>
    </submittedName>
</protein>
<dbReference type="GO" id="GO:0016787">
    <property type="term" value="F:hydrolase activity"/>
    <property type="evidence" value="ECO:0007669"/>
    <property type="project" value="UniProtKB-KW"/>
</dbReference>